<dbReference type="InterPro" id="IPR045122">
    <property type="entry name" value="Csc1-like"/>
</dbReference>
<comment type="subcellular location">
    <subcellularLocation>
        <location evidence="1">Membrane</location>
        <topology evidence="1">Multi-pass membrane protein</topology>
    </subcellularLocation>
</comment>
<feature type="domain" description="CSC1/OSCA1-like N-terminal transmembrane" evidence="10">
    <location>
        <begin position="54"/>
        <end position="238"/>
    </location>
</feature>
<feature type="domain" description="CSC1/OSCA1-like cytosolic" evidence="11">
    <location>
        <begin position="259"/>
        <end position="471"/>
    </location>
</feature>
<dbReference type="InterPro" id="IPR003864">
    <property type="entry name" value="CSC1/OSCA1-like_7TM"/>
</dbReference>
<dbReference type="EMBL" id="JAKWBI020000596">
    <property type="protein sequence ID" value="KAJ2893503.1"/>
    <property type="molecule type" value="Genomic_DNA"/>
</dbReference>
<keyword evidence="13" id="KW-1185">Reference proteome</keyword>
<feature type="transmembrane region" description="Helical" evidence="8">
    <location>
        <begin position="218"/>
        <end position="237"/>
    </location>
</feature>
<comment type="similarity">
    <text evidence="2">Belongs to the CSC1 (TC 1.A.17) family.</text>
</comment>
<evidence type="ECO:0000256" key="2">
    <source>
        <dbReference type="ARBA" id="ARBA00007779"/>
    </source>
</evidence>
<feature type="region of interest" description="Disordered" evidence="7">
    <location>
        <begin position="811"/>
        <end position="836"/>
    </location>
</feature>
<name>A0AAD5RGL6_9PEZI</name>
<evidence type="ECO:0000259" key="9">
    <source>
        <dbReference type="Pfam" id="PF02714"/>
    </source>
</evidence>
<feature type="region of interest" description="Disordered" evidence="7">
    <location>
        <begin position="326"/>
        <end position="377"/>
    </location>
</feature>
<feature type="transmembrane region" description="Helical" evidence="8">
    <location>
        <begin position="54"/>
        <end position="73"/>
    </location>
</feature>
<dbReference type="Pfam" id="PF13967">
    <property type="entry name" value="RSN1_TM"/>
    <property type="match status" value="1"/>
</dbReference>
<evidence type="ECO:0000256" key="3">
    <source>
        <dbReference type="ARBA" id="ARBA00022448"/>
    </source>
</evidence>
<feature type="region of interest" description="Disordered" evidence="7">
    <location>
        <begin position="11"/>
        <end position="32"/>
    </location>
</feature>
<dbReference type="InterPro" id="IPR027815">
    <property type="entry name" value="CSC1/OSCA1-like_cyt"/>
</dbReference>
<evidence type="ECO:0000313" key="13">
    <source>
        <dbReference type="Proteomes" id="UP001201980"/>
    </source>
</evidence>
<keyword evidence="6 8" id="KW-0472">Membrane</keyword>
<feature type="transmembrane region" description="Helical" evidence="8">
    <location>
        <begin position="133"/>
        <end position="152"/>
    </location>
</feature>
<reference evidence="12" key="1">
    <citation type="submission" date="2022-07" db="EMBL/GenBank/DDBJ databases">
        <title>Draft genome sequence of Zalerion maritima ATCC 34329, a (micro)plastics degrading marine fungus.</title>
        <authorList>
            <person name="Paco A."/>
            <person name="Goncalves M.F.M."/>
            <person name="Rocha-Santos T.A.P."/>
            <person name="Alves A."/>
        </authorList>
    </citation>
    <scope>NUCLEOTIDE SEQUENCE</scope>
    <source>
        <strain evidence="12">ATCC 34329</strain>
    </source>
</reference>
<evidence type="ECO:0008006" key="14">
    <source>
        <dbReference type="Google" id="ProtNLM"/>
    </source>
</evidence>
<keyword evidence="3" id="KW-0813">Transport</keyword>
<feature type="transmembrane region" description="Helical" evidence="8">
    <location>
        <begin position="738"/>
        <end position="761"/>
    </location>
</feature>
<gene>
    <name evidence="12" type="ORF">MKZ38_008524</name>
</gene>
<feature type="transmembrane region" description="Helical" evidence="8">
    <location>
        <begin position="578"/>
        <end position="601"/>
    </location>
</feature>
<accession>A0AAD5RGL6</accession>
<evidence type="ECO:0000259" key="11">
    <source>
        <dbReference type="Pfam" id="PF14703"/>
    </source>
</evidence>
<dbReference type="AlphaFoldDB" id="A0AAD5RGL6"/>
<keyword evidence="5 8" id="KW-1133">Transmembrane helix</keyword>
<feature type="compositionally biased region" description="Basic and acidic residues" evidence="7">
    <location>
        <begin position="817"/>
        <end position="836"/>
    </location>
</feature>
<feature type="transmembrane region" description="Helical" evidence="8">
    <location>
        <begin position="700"/>
        <end position="717"/>
    </location>
</feature>
<protein>
    <recommendedName>
        <fullName evidence="14">Calcium permeable stress-gated cation channel 1</fullName>
    </recommendedName>
</protein>
<feature type="transmembrane region" description="Helical" evidence="8">
    <location>
        <begin position="621"/>
        <end position="644"/>
    </location>
</feature>
<dbReference type="PANTHER" id="PTHR13018:SF5">
    <property type="entry name" value="RE44586P"/>
    <property type="match status" value="1"/>
</dbReference>
<evidence type="ECO:0000259" key="10">
    <source>
        <dbReference type="Pfam" id="PF13967"/>
    </source>
</evidence>
<feature type="transmembrane region" description="Helical" evidence="8">
    <location>
        <begin position="484"/>
        <end position="517"/>
    </location>
</feature>
<feature type="transmembrane region" description="Helical" evidence="8">
    <location>
        <begin position="767"/>
        <end position="784"/>
    </location>
</feature>
<organism evidence="12 13">
    <name type="scientific">Zalerion maritima</name>
    <dbReference type="NCBI Taxonomy" id="339359"/>
    <lineage>
        <taxon>Eukaryota</taxon>
        <taxon>Fungi</taxon>
        <taxon>Dikarya</taxon>
        <taxon>Ascomycota</taxon>
        <taxon>Pezizomycotina</taxon>
        <taxon>Sordariomycetes</taxon>
        <taxon>Lulworthiomycetidae</taxon>
        <taxon>Lulworthiales</taxon>
        <taxon>Lulworthiaceae</taxon>
        <taxon>Zalerion</taxon>
    </lineage>
</organism>
<evidence type="ECO:0000256" key="1">
    <source>
        <dbReference type="ARBA" id="ARBA00004141"/>
    </source>
</evidence>
<feature type="region of interest" description="Disordered" evidence="7">
    <location>
        <begin position="889"/>
        <end position="947"/>
    </location>
</feature>
<feature type="transmembrane region" description="Helical" evidence="8">
    <location>
        <begin position="673"/>
        <end position="694"/>
    </location>
</feature>
<evidence type="ECO:0000256" key="5">
    <source>
        <dbReference type="ARBA" id="ARBA00022989"/>
    </source>
</evidence>
<evidence type="ECO:0000256" key="4">
    <source>
        <dbReference type="ARBA" id="ARBA00022692"/>
    </source>
</evidence>
<evidence type="ECO:0000313" key="12">
    <source>
        <dbReference type="EMBL" id="KAJ2893503.1"/>
    </source>
</evidence>
<dbReference type="PANTHER" id="PTHR13018">
    <property type="entry name" value="PROBABLE MEMBRANE PROTEIN DUF221-RELATED"/>
    <property type="match status" value="1"/>
</dbReference>
<dbReference type="GO" id="GO:0005227">
    <property type="term" value="F:calcium-activated cation channel activity"/>
    <property type="evidence" value="ECO:0007669"/>
    <property type="project" value="InterPro"/>
</dbReference>
<evidence type="ECO:0000256" key="6">
    <source>
        <dbReference type="ARBA" id="ARBA00023136"/>
    </source>
</evidence>
<feature type="domain" description="CSC1/OSCA1-like 7TM region" evidence="9">
    <location>
        <begin position="483"/>
        <end position="757"/>
    </location>
</feature>
<dbReference type="Proteomes" id="UP001201980">
    <property type="component" value="Unassembled WGS sequence"/>
</dbReference>
<dbReference type="InterPro" id="IPR032880">
    <property type="entry name" value="CSC1/OSCA1-like_N"/>
</dbReference>
<evidence type="ECO:0000256" key="7">
    <source>
        <dbReference type="SAM" id="MobiDB-lite"/>
    </source>
</evidence>
<dbReference type="Pfam" id="PF14703">
    <property type="entry name" value="PHM7_cyt"/>
    <property type="match status" value="1"/>
</dbReference>
<dbReference type="GO" id="GO:0005886">
    <property type="term" value="C:plasma membrane"/>
    <property type="evidence" value="ECO:0007669"/>
    <property type="project" value="TreeGrafter"/>
</dbReference>
<feature type="compositionally biased region" description="Polar residues" evidence="7">
    <location>
        <begin position="16"/>
        <end position="32"/>
    </location>
</feature>
<dbReference type="Pfam" id="PF02714">
    <property type="entry name" value="RSN1_7TM"/>
    <property type="match status" value="1"/>
</dbReference>
<feature type="transmembrane region" description="Helical" evidence="8">
    <location>
        <begin position="537"/>
        <end position="557"/>
    </location>
</feature>
<keyword evidence="4 8" id="KW-0812">Transmembrane</keyword>
<evidence type="ECO:0000256" key="8">
    <source>
        <dbReference type="SAM" id="Phobius"/>
    </source>
</evidence>
<proteinExistence type="inferred from homology"/>
<comment type="caution">
    <text evidence="12">The sequence shown here is derived from an EMBL/GenBank/DDBJ whole genome shotgun (WGS) entry which is preliminary data.</text>
</comment>
<sequence length="947" mass="107147">MIEPPDFPLAAGLTQPLPTNPTVSLPNPTSSSTCVPQYCRPEEYLRPGGKNTEVQLVISGVLGITAFTVFCILRPRWKSLYQARKRSLDPKINVPSLPDSFLGWIPVLYKVTDEQVLASSGLDAYVFLKFFKVSIRLFAVMLFFAATVLWPVNNHYWKDYDVPQNHDGDGTCPDDPDDGSGDITTSSLAAGYGYMYPIEQLVMEGGKKGHEIKDKSFLWSYLVFTWFFSFLVIYYLNSETFRVNKVRQEYLGSQTTVTDRTFRLTGIPKDLRDERKLKKLVEKLEIGQVENVSLCYDWKELDFLVERRREVLQKLEEQWAGYLNQKPKERTQSTRRQRQQGGEGQGLLDGAGEESSSSNADEEAGENGRLLPGNLSPDIDRPRPQVRIWYGFLYLQSRWTDAIDYYEEKLHALDEKVAKARKKKYIPADLAFVTMDSTAACQMGIQALLCPSPGELLTKAAPAPADVLWKNTYKSRLARRLRGWSITILVSILSVLWLIPVASFASLVSICTIRQLFPEFSRRLEGHSITTALIQTGLPTIVVSLLNVAVPYLYEWLSYRQAQISVGDVELSIVSKNFFFTFFNIFLVFAVSGTATGFWGILKDVAKDTTRLPPLLAKQIIGLNSFYLNFIMLQGIGLFPFKLLDFGNAVMRPILSYYAKTPRDHAEIRKPSVFSYGFYLPTALLVFILCLVYSVLPMGYLVLSLGLVYFVLGYFVYKYQLLYAMDQPQHATGGAWRIICYRVILGLVVFQVVMTGILALLGSYEQSVLVFPLLLFTVWYSFYWKRRFEPLTMFIALKSVRYDEAAVYEEYGDDDGSDRGRDPEPREIFRRGSTVDEDREKGARFVNPNLVSRYVNSPQAPTLASSSIPLDVAADLYVLALERPWIYKDPPPLHPTASSQEESDNDEGQQSVRPVDDARAGAEDSSAGSEFSLGDTHIWRQTTGDMV</sequence>